<dbReference type="Gene3D" id="3.40.50.2000">
    <property type="entry name" value="Glycogen Phosphorylase B"/>
    <property type="match status" value="2"/>
</dbReference>
<dbReference type="CDD" id="cd03801">
    <property type="entry name" value="GT4_PimA-like"/>
    <property type="match status" value="1"/>
</dbReference>
<dbReference type="GO" id="GO:0016757">
    <property type="term" value="F:glycosyltransferase activity"/>
    <property type="evidence" value="ECO:0007669"/>
    <property type="project" value="InterPro"/>
</dbReference>
<dbReference type="InterPro" id="IPR001296">
    <property type="entry name" value="Glyco_trans_1"/>
</dbReference>
<dbReference type="EMBL" id="JACHJR010000001">
    <property type="protein sequence ID" value="MBB4949653.1"/>
    <property type="molecule type" value="Genomic_DNA"/>
</dbReference>
<gene>
    <name evidence="3" type="ORF">F4556_005188</name>
</gene>
<sequence>MGRPLRVVARVHGYPPTHNAGAEWMLHTLLRALAERGHAVSVHLHRYGAMPGRYDLDGITVHPLESRTTFVDAGRDADVLIGHLEGAAAAVAFGREWSVPSVVLVHNTHPASFDDAAGAGLAVYNAEWTADEAGEHYTSAELPVPAHLVVRPPVLAVDYATTPGDRVTLVNLNESKGGALFWELAERMPDLEFLGVQGAYGDQVVPGHLPPNAVVLPQQAGAMMRDQVYARTRLLLMPSAYESWGRAGVEAMASGIPVIAHPTPGLVESLGDAGHFADRNDPDAWEKAIRRLLEPKTYAAASAAALARSAELDPAADLTAWCEAVEALAKPGEEAS</sequence>
<feature type="domain" description="Glycosyl transferase family 1" evidence="2">
    <location>
        <begin position="226"/>
        <end position="296"/>
    </location>
</feature>
<evidence type="ECO:0000313" key="3">
    <source>
        <dbReference type="EMBL" id="MBB4949653.1"/>
    </source>
</evidence>
<keyword evidence="1 3" id="KW-0808">Transferase</keyword>
<dbReference type="PANTHER" id="PTHR45947:SF3">
    <property type="entry name" value="SULFOQUINOVOSYL TRANSFERASE SQD2"/>
    <property type="match status" value="1"/>
</dbReference>
<proteinExistence type="predicted"/>
<protein>
    <submittedName>
        <fullName evidence="3">Glycosyltransferase involved in cell wall biosynthesis</fullName>
    </submittedName>
</protein>
<dbReference type="Proteomes" id="UP000573327">
    <property type="component" value="Unassembled WGS sequence"/>
</dbReference>
<dbReference type="PANTHER" id="PTHR45947">
    <property type="entry name" value="SULFOQUINOVOSYL TRANSFERASE SQD2"/>
    <property type="match status" value="1"/>
</dbReference>
<accession>A0A7W7SFS1</accession>
<dbReference type="RefSeq" id="WP_184920150.1">
    <property type="nucleotide sequence ID" value="NZ_JACHJR010000001.1"/>
</dbReference>
<keyword evidence="4" id="KW-1185">Reference proteome</keyword>
<reference evidence="3 4" key="1">
    <citation type="submission" date="2020-08" db="EMBL/GenBank/DDBJ databases">
        <title>Sequencing the genomes of 1000 actinobacteria strains.</title>
        <authorList>
            <person name="Klenk H.-P."/>
        </authorList>
    </citation>
    <scope>NUCLEOTIDE SEQUENCE [LARGE SCALE GENOMIC DNA]</scope>
    <source>
        <strain evidence="3 4">DSM 44786</strain>
    </source>
</reference>
<dbReference type="SUPFAM" id="SSF53756">
    <property type="entry name" value="UDP-Glycosyltransferase/glycogen phosphorylase"/>
    <property type="match status" value="1"/>
</dbReference>
<evidence type="ECO:0000259" key="2">
    <source>
        <dbReference type="Pfam" id="PF00534"/>
    </source>
</evidence>
<name>A0A7W7SFS1_9ACTN</name>
<organism evidence="3 4">
    <name type="scientific">Kitasatospora gansuensis</name>
    <dbReference type="NCBI Taxonomy" id="258050"/>
    <lineage>
        <taxon>Bacteria</taxon>
        <taxon>Bacillati</taxon>
        <taxon>Actinomycetota</taxon>
        <taxon>Actinomycetes</taxon>
        <taxon>Kitasatosporales</taxon>
        <taxon>Streptomycetaceae</taxon>
        <taxon>Kitasatospora</taxon>
    </lineage>
</organism>
<dbReference type="InterPro" id="IPR050194">
    <property type="entry name" value="Glycosyltransferase_grp1"/>
</dbReference>
<dbReference type="AlphaFoldDB" id="A0A7W7SFS1"/>
<comment type="caution">
    <text evidence="3">The sequence shown here is derived from an EMBL/GenBank/DDBJ whole genome shotgun (WGS) entry which is preliminary data.</text>
</comment>
<evidence type="ECO:0000313" key="4">
    <source>
        <dbReference type="Proteomes" id="UP000573327"/>
    </source>
</evidence>
<evidence type="ECO:0000256" key="1">
    <source>
        <dbReference type="ARBA" id="ARBA00022679"/>
    </source>
</evidence>
<dbReference type="Pfam" id="PF00534">
    <property type="entry name" value="Glycos_transf_1"/>
    <property type="match status" value="1"/>
</dbReference>